<proteinExistence type="inferred from homology"/>
<dbReference type="GO" id="GO:0004438">
    <property type="term" value="F:phosphatidylinositol-3-phosphate phosphatase activity"/>
    <property type="evidence" value="ECO:0007669"/>
    <property type="project" value="TreeGrafter"/>
</dbReference>
<feature type="binding site" evidence="5">
    <location>
        <begin position="391"/>
        <end position="397"/>
    </location>
    <ligand>
        <name>substrate</name>
    </ligand>
</feature>
<dbReference type="PROSITE" id="PS00383">
    <property type="entry name" value="TYR_PHOSPHATASE_1"/>
    <property type="match status" value="1"/>
</dbReference>
<dbReference type="PANTHER" id="PTHR10807">
    <property type="entry name" value="MYOTUBULARIN-RELATED"/>
    <property type="match status" value="1"/>
</dbReference>
<evidence type="ECO:0000313" key="8">
    <source>
        <dbReference type="Proteomes" id="UP000038045"/>
    </source>
</evidence>
<dbReference type="AlphaFoldDB" id="A0A0N4ZNX2"/>
<dbReference type="PANTHER" id="PTHR10807:SF128">
    <property type="entry name" value="PHOSPHATIDYLINOSITOL-3,5-BISPHOSPHATE 3-PHOSPHATASE"/>
    <property type="match status" value="1"/>
</dbReference>
<reference evidence="9" key="1">
    <citation type="submission" date="2017-02" db="UniProtKB">
        <authorList>
            <consortium name="WormBaseParasite"/>
        </authorList>
    </citation>
    <scope>IDENTIFICATION</scope>
</reference>
<dbReference type="InterPro" id="IPR011993">
    <property type="entry name" value="PH-like_dom_sf"/>
</dbReference>
<dbReference type="WBParaSite" id="PTRK_0001023500.1">
    <property type="protein sequence ID" value="PTRK_0001023500.1"/>
    <property type="gene ID" value="PTRK_0001023500"/>
</dbReference>
<evidence type="ECO:0000256" key="6">
    <source>
        <dbReference type="SAM" id="MobiDB-lite"/>
    </source>
</evidence>
<dbReference type="Gene3D" id="2.30.29.30">
    <property type="entry name" value="Pleckstrin-homology domain (PH domain)/Phosphotyrosine-binding domain (PTB)"/>
    <property type="match status" value="1"/>
</dbReference>
<sequence length="713" mass="83120">MNSKGSYYFNNESYSTPVKSYKNSIPNDHSSGLTTYPITEHLSWALPGESLQKKENNLYFVTYEKRINGDIFVTNYRLYFESKNNIYKLSIPLGLFSKVEKYGHSSNTTKSDSYGLEIHLKDQRKFKLAYPTKFITKHIRRDLYNTLHKVAFPITHNLPFFSTVYKSVATYELDCWNLYNPEAEYSRFGIPNNDWVACRVNQNYTFCPSYPALFYVPKASIDNDFQFLYKVANLRSSKRIPVLSWMNCKSTAAIVRSSQPMIGFKLTTSKKVTDDERYLQMIADTNHNIKWSLSIIDARPQANAQANRAKGGGFENYENCTLEFMDIQNIHVIRDSMKKVREVCSAYATHEMLPKFIENTKWLNHLETIIRASERVVYLVNEKRHTVLVHCSDGWDRTAQITSLSMLMMDSYYRTINGFAILIEKEWCSFGHKFAHRVGHGVDKHSDQERSPIFIQFIDCVWQLYNNFKERFEFNEKYLLFIVDELYTCRFGTFLFNNERERFREHHCQDTTVSIWTHIYSNYEEFVNPSYNHSLLVSTEVKSDPLNFTDHYRKLTLWNTCYCRNSEESWVFDGSKKDEFIDSKKGSFDGSSDDNSSYSYVEAKDALCEMLQQQDISNSPYNTTSSFDKHNTTTLFEGNSTFHPHNSPIIQPTRHAPPRPTTRPSPHKNPSSNISTVMVPTGDCPLIGEERNSSQIYNISYSKLSKMEEKSDY</sequence>
<dbReference type="Pfam" id="PF06602">
    <property type="entry name" value="Myotub-related"/>
    <property type="match status" value="1"/>
</dbReference>
<dbReference type="SUPFAM" id="SSF50729">
    <property type="entry name" value="PH domain-like"/>
    <property type="match status" value="1"/>
</dbReference>
<dbReference type="PROSITE" id="PS51339">
    <property type="entry name" value="PPASE_MYOTUBULARIN"/>
    <property type="match status" value="1"/>
</dbReference>
<dbReference type="GO" id="GO:0016020">
    <property type="term" value="C:membrane"/>
    <property type="evidence" value="ECO:0007669"/>
    <property type="project" value="TreeGrafter"/>
</dbReference>
<dbReference type="GO" id="GO:0005737">
    <property type="term" value="C:cytoplasm"/>
    <property type="evidence" value="ECO:0007669"/>
    <property type="project" value="TreeGrafter"/>
</dbReference>
<dbReference type="EC" id="3.1.3.95" evidence="2"/>
<dbReference type="InterPro" id="IPR016130">
    <property type="entry name" value="Tyr_Pase_AS"/>
</dbReference>
<comment type="similarity">
    <text evidence="1">Belongs to the protein-tyrosine phosphatase family. Non-receptor class myotubularin subfamily.</text>
</comment>
<dbReference type="SUPFAM" id="SSF52799">
    <property type="entry name" value="(Phosphotyrosine protein) phosphatases II"/>
    <property type="match status" value="1"/>
</dbReference>
<dbReference type="Pfam" id="PF02893">
    <property type="entry name" value="GRAM"/>
    <property type="match status" value="1"/>
</dbReference>
<evidence type="ECO:0000313" key="9">
    <source>
        <dbReference type="WBParaSite" id="PTRK_0001023500.1"/>
    </source>
</evidence>
<evidence type="ECO:0000256" key="5">
    <source>
        <dbReference type="PIRSR" id="PIRSR630564-2"/>
    </source>
</evidence>
<dbReference type="CDD" id="cd14507">
    <property type="entry name" value="PTP-MTM-like"/>
    <property type="match status" value="1"/>
</dbReference>
<dbReference type="InterPro" id="IPR029021">
    <property type="entry name" value="Prot-tyrosine_phosphatase-like"/>
</dbReference>
<feature type="domain" description="Myotubularin phosphatase" evidence="7">
    <location>
        <begin position="175"/>
        <end position="562"/>
    </location>
</feature>
<keyword evidence="3" id="KW-0443">Lipid metabolism</keyword>
<dbReference type="GO" id="GO:0046856">
    <property type="term" value="P:phosphatidylinositol dephosphorylation"/>
    <property type="evidence" value="ECO:0007669"/>
    <property type="project" value="TreeGrafter"/>
</dbReference>
<evidence type="ECO:0000256" key="2">
    <source>
        <dbReference type="ARBA" id="ARBA00012903"/>
    </source>
</evidence>
<dbReference type="GO" id="GO:0052629">
    <property type="term" value="F:phosphatidylinositol-3,5-bisphosphate 3-phosphatase activity"/>
    <property type="evidence" value="ECO:0007669"/>
    <property type="project" value="UniProtKB-EC"/>
</dbReference>
<feature type="binding site" evidence="5">
    <location>
        <begin position="307"/>
        <end position="310"/>
    </location>
    <ligand>
        <name>substrate</name>
    </ligand>
</feature>
<evidence type="ECO:0000256" key="3">
    <source>
        <dbReference type="ARBA" id="ARBA00023098"/>
    </source>
</evidence>
<feature type="region of interest" description="Disordered" evidence="6">
    <location>
        <begin position="639"/>
        <end position="682"/>
    </location>
</feature>
<dbReference type="InterPro" id="IPR030564">
    <property type="entry name" value="Myotubularin"/>
</dbReference>
<protein>
    <recommendedName>
        <fullName evidence="2">phosphatidylinositol-3,5-bisphosphate 3-phosphatase</fullName>
        <ecNumber evidence="2">3.1.3.95</ecNumber>
    </recommendedName>
</protein>
<dbReference type="Proteomes" id="UP000038045">
    <property type="component" value="Unplaced"/>
</dbReference>
<feature type="active site" description="Phosphocysteine intermediate" evidence="4">
    <location>
        <position position="391"/>
    </location>
</feature>
<feature type="compositionally biased region" description="Polar residues" evidence="6">
    <location>
        <begin position="668"/>
        <end position="678"/>
    </location>
</feature>
<dbReference type="InterPro" id="IPR010569">
    <property type="entry name" value="Myotubularin-like_Pase_dom"/>
</dbReference>
<feature type="binding site" evidence="5">
    <location>
        <begin position="329"/>
        <end position="330"/>
    </location>
    <ligand>
        <name>substrate</name>
    </ligand>
</feature>
<evidence type="ECO:0000256" key="4">
    <source>
        <dbReference type="PIRSR" id="PIRSR630564-1"/>
    </source>
</evidence>
<dbReference type="InterPro" id="IPR004182">
    <property type="entry name" value="GRAM"/>
</dbReference>
<name>A0A0N4ZNX2_PARTI</name>
<keyword evidence="8" id="KW-1185">Reference proteome</keyword>
<organism evidence="8 9">
    <name type="scientific">Parastrongyloides trichosuri</name>
    <name type="common">Possum-specific nematode worm</name>
    <dbReference type="NCBI Taxonomy" id="131310"/>
    <lineage>
        <taxon>Eukaryota</taxon>
        <taxon>Metazoa</taxon>
        <taxon>Ecdysozoa</taxon>
        <taxon>Nematoda</taxon>
        <taxon>Chromadorea</taxon>
        <taxon>Rhabditida</taxon>
        <taxon>Tylenchina</taxon>
        <taxon>Panagrolaimomorpha</taxon>
        <taxon>Strongyloidoidea</taxon>
        <taxon>Strongyloididae</taxon>
        <taxon>Parastrongyloides</taxon>
    </lineage>
</organism>
<dbReference type="STRING" id="131310.A0A0N4ZNX2"/>
<feature type="compositionally biased region" description="Polar residues" evidence="6">
    <location>
        <begin position="639"/>
        <end position="650"/>
    </location>
</feature>
<accession>A0A0N4ZNX2</accession>
<evidence type="ECO:0000259" key="7">
    <source>
        <dbReference type="PROSITE" id="PS51339"/>
    </source>
</evidence>
<evidence type="ECO:0000256" key="1">
    <source>
        <dbReference type="ARBA" id="ARBA00007471"/>
    </source>
</evidence>